<dbReference type="GO" id="GO:0005829">
    <property type="term" value="C:cytosol"/>
    <property type="evidence" value="ECO:0007669"/>
    <property type="project" value="TreeGrafter"/>
</dbReference>
<dbReference type="GO" id="GO:0006355">
    <property type="term" value="P:regulation of DNA-templated transcription"/>
    <property type="evidence" value="ECO:0007669"/>
    <property type="project" value="InterPro"/>
</dbReference>
<evidence type="ECO:0000256" key="2">
    <source>
        <dbReference type="ARBA" id="ARBA00022553"/>
    </source>
</evidence>
<evidence type="ECO:0000256" key="5">
    <source>
        <dbReference type="ARBA" id="ARBA00023125"/>
    </source>
</evidence>
<dbReference type="SUPFAM" id="SSF52172">
    <property type="entry name" value="CheY-like"/>
    <property type="match status" value="1"/>
</dbReference>
<keyword evidence="2 8" id="KW-0597">Phosphoprotein</keyword>
<accession>A0A2S0KML1</accession>
<dbReference type="GO" id="GO:0000156">
    <property type="term" value="F:phosphorelay response regulator activity"/>
    <property type="evidence" value="ECO:0007669"/>
    <property type="project" value="TreeGrafter"/>
</dbReference>
<evidence type="ECO:0000256" key="6">
    <source>
        <dbReference type="ARBA" id="ARBA00023163"/>
    </source>
</evidence>
<dbReference type="OrthoDB" id="9790442at2"/>
<organism evidence="12 13">
    <name type="scientific">Fastidiosipila sanguinis</name>
    <dbReference type="NCBI Taxonomy" id="236753"/>
    <lineage>
        <taxon>Bacteria</taxon>
        <taxon>Bacillati</taxon>
        <taxon>Bacillota</taxon>
        <taxon>Clostridia</taxon>
        <taxon>Eubacteriales</taxon>
        <taxon>Oscillospiraceae</taxon>
        <taxon>Fastidiosipila</taxon>
    </lineage>
</organism>
<feature type="domain" description="Response regulatory" evidence="10">
    <location>
        <begin position="5"/>
        <end position="118"/>
    </location>
</feature>
<keyword evidence="3" id="KW-0902">Two-component regulatory system</keyword>
<dbReference type="Proteomes" id="UP000237947">
    <property type="component" value="Chromosome"/>
</dbReference>
<comment type="function">
    <text evidence="7">May play the central regulatory role in sporulation. It may be an element of the effector pathway responsible for the activation of sporulation genes in response to nutritional stress. Spo0A may act in concert with spo0H (a sigma factor) to control the expression of some genes that are critical to the sporulation process.</text>
</comment>
<feature type="domain" description="OmpR/PhoB-type" evidence="11">
    <location>
        <begin position="129"/>
        <end position="226"/>
    </location>
</feature>
<dbReference type="PANTHER" id="PTHR48111">
    <property type="entry name" value="REGULATOR OF RPOS"/>
    <property type="match status" value="1"/>
</dbReference>
<dbReference type="PROSITE" id="PS50110">
    <property type="entry name" value="RESPONSE_REGULATORY"/>
    <property type="match status" value="1"/>
</dbReference>
<evidence type="ECO:0000259" key="11">
    <source>
        <dbReference type="PROSITE" id="PS51755"/>
    </source>
</evidence>
<dbReference type="CDD" id="cd00383">
    <property type="entry name" value="trans_reg_C"/>
    <property type="match status" value="1"/>
</dbReference>
<gene>
    <name evidence="12" type="ORF">C5Q98_03045</name>
</gene>
<dbReference type="FunFam" id="1.10.10.10:FF:000018">
    <property type="entry name" value="DNA-binding response regulator ResD"/>
    <property type="match status" value="1"/>
</dbReference>
<evidence type="ECO:0000256" key="3">
    <source>
        <dbReference type="ARBA" id="ARBA00023012"/>
    </source>
</evidence>
<dbReference type="EMBL" id="CP027226">
    <property type="protein sequence ID" value="AVM42270.1"/>
    <property type="molecule type" value="Genomic_DNA"/>
</dbReference>
<protein>
    <recommendedName>
        <fullName evidence="1">Stage 0 sporulation protein A homolog</fullName>
    </recommendedName>
</protein>
<dbReference type="InterPro" id="IPR036388">
    <property type="entry name" value="WH-like_DNA-bd_sf"/>
</dbReference>
<dbReference type="InterPro" id="IPR001789">
    <property type="entry name" value="Sig_transdc_resp-reg_receiver"/>
</dbReference>
<dbReference type="Pfam" id="PF00486">
    <property type="entry name" value="Trans_reg_C"/>
    <property type="match status" value="1"/>
</dbReference>
<dbReference type="SUPFAM" id="SSF46894">
    <property type="entry name" value="C-terminal effector domain of the bipartite response regulators"/>
    <property type="match status" value="1"/>
</dbReference>
<dbReference type="SMART" id="SM00448">
    <property type="entry name" value="REC"/>
    <property type="match status" value="1"/>
</dbReference>
<dbReference type="FunFam" id="3.40.50.2300:FF:000001">
    <property type="entry name" value="DNA-binding response regulator PhoB"/>
    <property type="match status" value="1"/>
</dbReference>
<evidence type="ECO:0000256" key="8">
    <source>
        <dbReference type="PROSITE-ProRule" id="PRU00169"/>
    </source>
</evidence>
<dbReference type="InterPro" id="IPR011006">
    <property type="entry name" value="CheY-like_superfamily"/>
</dbReference>
<evidence type="ECO:0000313" key="12">
    <source>
        <dbReference type="EMBL" id="AVM42270.1"/>
    </source>
</evidence>
<proteinExistence type="predicted"/>
<evidence type="ECO:0000256" key="1">
    <source>
        <dbReference type="ARBA" id="ARBA00018672"/>
    </source>
</evidence>
<evidence type="ECO:0000259" key="10">
    <source>
        <dbReference type="PROSITE" id="PS50110"/>
    </source>
</evidence>
<reference evidence="13" key="1">
    <citation type="submission" date="2018-02" db="EMBL/GenBank/DDBJ databases">
        <authorList>
            <person name="Holder M.E."/>
            <person name="Ajami N.J."/>
            <person name="Petrosino J.F."/>
        </authorList>
    </citation>
    <scope>NUCLEOTIDE SEQUENCE [LARGE SCALE GENOMIC DNA]</scope>
    <source>
        <strain evidence="13">CCUG 47711</strain>
    </source>
</reference>
<keyword evidence="5 9" id="KW-0238">DNA-binding</keyword>
<dbReference type="Pfam" id="PF00072">
    <property type="entry name" value="Response_reg"/>
    <property type="match status" value="1"/>
</dbReference>
<dbReference type="Gene3D" id="3.40.50.2300">
    <property type="match status" value="1"/>
</dbReference>
<feature type="modified residue" description="4-aspartylphosphate" evidence="8">
    <location>
        <position position="54"/>
    </location>
</feature>
<evidence type="ECO:0000256" key="9">
    <source>
        <dbReference type="PROSITE-ProRule" id="PRU01091"/>
    </source>
</evidence>
<dbReference type="GO" id="GO:0000976">
    <property type="term" value="F:transcription cis-regulatory region binding"/>
    <property type="evidence" value="ECO:0007669"/>
    <property type="project" value="TreeGrafter"/>
</dbReference>
<keyword evidence="6" id="KW-0804">Transcription</keyword>
<feature type="DNA-binding region" description="OmpR/PhoB-type" evidence="9">
    <location>
        <begin position="129"/>
        <end position="226"/>
    </location>
</feature>
<keyword evidence="13" id="KW-1185">Reference proteome</keyword>
<dbReference type="GO" id="GO:0032993">
    <property type="term" value="C:protein-DNA complex"/>
    <property type="evidence" value="ECO:0007669"/>
    <property type="project" value="TreeGrafter"/>
</dbReference>
<dbReference type="SMART" id="SM00862">
    <property type="entry name" value="Trans_reg_C"/>
    <property type="match status" value="1"/>
</dbReference>
<evidence type="ECO:0000256" key="4">
    <source>
        <dbReference type="ARBA" id="ARBA00023015"/>
    </source>
</evidence>
<dbReference type="Gene3D" id="1.10.10.10">
    <property type="entry name" value="Winged helix-like DNA-binding domain superfamily/Winged helix DNA-binding domain"/>
    <property type="match status" value="1"/>
</dbReference>
<dbReference type="InterPro" id="IPR039420">
    <property type="entry name" value="WalR-like"/>
</dbReference>
<dbReference type="Gene3D" id="6.10.250.690">
    <property type="match status" value="1"/>
</dbReference>
<dbReference type="PROSITE" id="PS51755">
    <property type="entry name" value="OMPR_PHOB"/>
    <property type="match status" value="1"/>
</dbReference>
<sequence length="232" mass="26555">MDEKIILIADDDPIVHESLGLYLKNEGYSYDSVYDGQSVLDKFNARDYKLIILDLMMPEISGIDVCREIRKSSNVPIIMLTAKGDEIDRIIGLELGADDYIVKPFSPREVIARVKAITRRIDSTDSVVQHLLEFPDLRIDLDTYEVEVEGMKIPFTPKEVEVLYFLASHPGKVMTRGTILNSVWGEDYYGDSRTIDTHIKQIRQKIGYSSHWSLVTVYGIGYKFEAEKNRNK</sequence>
<dbReference type="PANTHER" id="PTHR48111:SF21">
    <property type="entry name" value="DNA-BINDING DUAL MASTER TRANSCRIPTIONAL REGULATOR RPAA"/>
    <property type="match status" value="1"/>
</dbReference>
<dbReference type="InterPro" id="IPR001867">
    <property type="entry name" value="OmpR/PhoB-type_DNA-bd"/>
</dbReference>
<dbReference type="AlphaFoldDB" id="A0A2S0KML1"/>
<dbReference type="RefSeq" id="WP_106012253.1">
    <property type="nucleotide sequence ID" value="NZ_CP027226.1"/>
</dbReference>
<dbReference type="KEGG" id="fsa:C5Q98_03045"/>
<evidence type="ECO:0000313" key="13">
    <source>
        <dbReference type="Proteomes" id="UP000237947"/>
    </source>
</evidence>
<keyword evidence="4" id="KW-0805">Transcription regulation</keyword>
<dbReference type="InterPro" id="IPR016032">
    <property type="entry name" value="Sig_transdc_resp-reg_C-effctor"/>
</dbReference>
<evidence type="ECO:0000256" key="7">
    <source>
        <dbReference type="ARBA" id="ARBA00024867"/>
    </source>
</evidence>
<name>A0A2S0KML1_9FIRM</name>